<gene>
    <name evidence="1" type="ORF">BON30_32270</name>
</gene>
<reference evidence="2" key="1">
    <citation type="submission" date="2016-11" db="EMBL/GenBank/DDBJ databases">
        <authorList>
            <person name="Shukria A."/>
            <person name="Stevens D.C."/>
        </authorList>
    </citation>
    <scope>NUCLEOTIDE SEQUENCE [LARGE SCALE GENOMIC DNA]</scope>
    <source>
        <strain evidence="2">Cbfe23</strain>
    </source>
</reference>
<comment type="caution">
    <text evidence="1">The sequence shown here is derived from an EMBL/GenBank/DDBJ whole genome shotgun (WGS) entry which is preliminary data.</text>
</comment>
<name>A0A1L9B2E5_9BACT</name>
<dbReference type="Proteomes" id="UP000182229">
    <property type="component" value="Unassembled WGS sequence"/>
</dbReference>
<organism evidence="1 2">
    <name type="scientific">Cystobacter ferrugineus</name>
    <dbReference type="NCBI Taxonomy" id="83449"/>
    <lineage>
        <taxon>Bacteria</taxon>
        <taxon>Pseudomonadati</taxon>
        <taxon>Myxococcota</taxon>
        <taxon>Myxococcia</taxon>
        <taxon>Myxococcales</taxon>
        <taxon>Cystobacterineae</taxon>
        <taxon>Archangiaceae</taxon>
        <taxon>Cystobacter</taxon>
    </lineage>
</organism>
<accession>A0A1L9B2E5</accession>
<protein>
    <submittedName>
        <fullName evidence="1">Uncharacterized protein</fullName>
    </submittedName>
</protein>
<dbReference type="STRING" id="83449.BON30_32270"/>
<dbReference type="AlphaFoldDB" id="A0A1L9B2E5"/>
<dbReference type="RefSeq" id="WP_071902331.1">
    <property type="nucleotide sequence ID" value="NZ_MPIN01000010.1"/>
</dbReference>
<evidence type="ECO:0000313" key="2">
    <source>
        <dbReference type="Proteomes" id="UP000182229"/>
    </source>
</evidence>
<sequence>MPPPFPSLDIPAPVRRVARHAVAAGLTPLVPVPFVDDHVLRRVREDMVRSLLAERGLSAPARTVRVLAGLHPREGSRLQQFAGKAALLSVRLVWRKSYRRLITALWLKDCVDMASLCLHHGYLLHYALERGDLPAHALSTQDAARRVQTAIHAACAELDARPLNQALRRLWSGSHLVSEALSEALAHFQGAPLRPHLDDSGEETSLAERLAAVLWEKRGYFLTLESLYTKHLNSP</sequence>
<reference evidence="1 2" key="2">
    <citation type="submission" date="2016-12" db="EMBL/GenBank/DDBJ databases">
        <title>Draft Genome Sequence of Cystobacter ferrugineus Strain Cbfe23.</title>
        <authorList>
            <person name="Akbar S."/>
            <person name="Dowd S.E."/>
            <person name="Stevens D.C."/>
        </authorList>
    </citation>
    <scope>NUCLEOTIDE SEQUENCE [LARGE SCALE GENOMIC DNA]</scope>
    <source>
        <strain evidence="1 2">Cbfe23</strain>
    </source>
</reference>
<dbReference type="OrthoDB" id="5509870at2"/>
<keyword evidence="2" id="KW-1185">Reference proteome</keyword>
<dbReference type="EMBL" id="MPIN01000010">
    <property type="protein sequence ID" value="OJH36445.1"/>
    <property type="molecule type" value="Genomic_DNA"/>
</dbReference>
<evidence type="ECO:0000313" key="1">
    <source>
        <dbReference type="EMBL" id="OJH36445.1"/>
    </source>
</evidence>
<proteinExistence type="predicted"/>